<dbReference type="OrthoDB" id="9804822at2"/>
<dbReference type="PIRSF" id="PIRSF006324">
    <property type="entry name" value="LeuE"/>
    <property type="match status" value="1"/>
</dbReference>
<dbReference type="PANTHER" id="PTHR30086">
    <property type="entry name" value="ARGININE EXPORTER PROTEIN ARGO"/>
    <property type="match status" value="1"/>
</dbReference>
<evidence type="ECO:0000256" key="6">
    <source>
        <dbReference type="ARBA" id="ARBA00023136"/>
    </source>
</evidence>
<dbReference type="AlphaFoldDB" id="A0A2N8ZHE8"/>
<keyword evidence="5 7" id="KW-1133">Transmembrane helix</keyword>
<comment type="subcellular location">
    <subcellularLocation>
        <location evidence="1">Cell membrane</location>
        <topology evidence="1">Multi-pass membrane protein</topology>
    </subcellularLocation>
</comment>
<dbReference type="RefSeq" id="WP_102523680.1">
    <property type="nucleotide sequence ID" value="NZ_LT960611.1"/>
</dbReference>
<feature type="transmembrane region" description="Helical" evidence="7">
    <location>
        <begin position="40"/>
        <end position="63"/>
    </location>
</feature>
<evidence type="ECO:0000256" key="2">
    <source>
        <dbReference type="ARBA" id="ARBA00007928"/>
    </source>
</evidence>
<dbReference type="PANTHER" id="PTHR30086:SF14">
    <property type="entry name" value="HOMOSERINE_HOMOSERINE LACTONE EFFLUX PROTEIN"/>
    <property type="match status" value="1"/>
</dbReference>
<evidence type="ECO:0000313" key="8">
    <source>
        <dbReference type="EMBL" id="SON51334.1"/>
    </source>
</evidence>
<proteinExistence type="inferred from homology"/>
<feature type="transmembrane region" description="Helical" evidence="7">
    <location>
        <begin position="185"/>
        <end position="203"/>
    </location>
</feature>
<keyword evidence="3" id="KW-1003">Cell membrane</keyword>
<evidence type="ECO:0000256" key="3">
    <source>
        <dbReference type="ARBA" id="ARBA00022475"/>
    </source>
</evidence>
<dbReference type="GO" id="GO:0005886">
    <property type="term" value="C:plasma membrane"/>
    <property type="evidence" value="ECO:0007669"/>
    <property type="project" value="UniProtKB-SubCell"/>
</dbReference>
<feature type="transmembrane region" description="Helical" evidence="7">
    <location>
        <begin position="116"/>
        <end position="137"/>
    </location>
</feature>
<keyword evidence="9" id="KW-1185">Reference proteome</keyword>
<evidence type="ECO:0000256" key="7">
    <source>
        <dbReference type="SAM" id="Phobius"/>
    </source>
</evidence>
<sequence length="205" mass="21744">MDLQIWLAYVLTAIVFSLAPGSGTVNSVSNGISHGMKKSLPAIAGLQIGLMIHIAFVGAGIGALVAQSATAFTIIKWVGVAYLIWLGINKWRDSSSLSVSEAGDEKSGLQLLRSAVVINLTNPKSIVFLVALFPQFIDPTATQLPQLMILGVTTVVIDTVVMLFYTGLASQLGRFIRSEAMMARLNKVFGSMFVGCGLLLATARA</sequence>
<dbReference type="EMBL" id="LT960611">
    <property type="protein sequence ID" value="SON51334.1"/>
    <property type="molecule type" value="Genomic_DNA"/>
</dbReference>
<feature type="transmembrane region" description="Helical" evidence="7">
    <location>
        <begin position="6"/>
        <end position="28"/>
    </location>
</feature>
<organism evidence="8 9">
    <name type="scientific">Vibrio tapetis subsp. tapetis</name>
    <dbReference type="NCBI Taxonomy" id="1671868"/>
    <lineage>
        <taxon>Bacteria</taxon>
        <taxon>Pseudomonadati</taxon>
        <taxon>Pseudomonadota</taxon>
        <taxon>Gammaproteobacteria</taxon>
        <taxon>Vibrionales</taxon>
        <taxon>Vibrionaceae</taxon>
        <taxon>Vibrio</taxon>
    </lineage>
</organism>
<dbReference type="KEGG" id="vta:A3387"/>
<reference evidence="8 9" key="1">
    <citation type="submission" date="2017-10" db="EMBL/GenBank/DDBJ databases">
        <authorList>
            <person name="Banno H."/>
            <person name="Chua N.-H."/>
        </authorList>
    </citation>
    <scope>NUCLEOTIDE SEQUENCE [LARGE SCALE GENOMIC DNA]</scope>
    <source>
        <strain evidence="8">Vibrio tapetis CECT4600</strain>
    </source>
</reference>
<dbReference type="Pfam" id="PF01810">
    <property type="entry name" value="LysE"/>
    <property type="match status" value="1"/>
</dbReference>
<protein>
    <submittedName>
        <fullName evidence="8">Neutral amino-acid efflux system</fullName>
    </submittedName>
</protein>
<feature type="transmembrane region" description="Helical" evidence="7">
    <location>
        <begin position="143"/>
        <end position="165"/>
    </location>
</feature>
<keyword evidence="6 7" id="KW-0472">Membrane</keyword>
<evidence type="ECO:0000256" key="5">
    <source>
        <dbReference type="ARBA" id="ARBA00022989"/>
    </source>
</evidence>
<dbReference type="NCBIfam" id="NF007812">
    <property type="entry name" value="PRK10520.1"/>
    <property type="match status" value="1"/>
</dbReference>
<accession>A0A2N8ZHE8</accession>
<dbReference type="Proteomes" id="UP000235828">
    <property type="component" value="Chromosome A"/>
</dbReference>
<dbReference type="InterPro" id="IPR001123">
    <property type="entry name" value="LeuE-type"/>
</dbReference>
<name>A0A2N8ZHE8_9VIBR</name>
<evidence type="ECO:0000256" key="4">
    <source>
        <dbReference type="ARBA" id="ARBA00022692"/>
    </source>
</evidence>
<comment type="similarity">
    <text evidence="2">Belongs to the Rht family.</text>
</comment>
<gene>
    <name evidence="8" type="primary">rhtB</name>
    <name evidence="8" type="ORF">VTAP4600_A3387</name>
</gene>
<keyword evidence="4 7" id="KW-0812">Transmembrane</keyword>
<evidence type="ECO:0000313" key="9">
    <source>
        <dbReference type="Proteomes" id="UP000235828"/>
    </source>
</evidence>
<feature type="transmembrane region" description="Helical" evidence="7">
    <location>
        <begin position="69"/>
        <end position="88"/>
    </location>
</feature>
<dbReference type="GO" id="GO:0042970">
    <property type="term" value="F:homoserine transmembrane transporter activity"/>
    <property type="evidence" value="ECO:0007669"/>
    <property type="project" value="TreeGrafter"/>
</dbReference>
<evidence type="ECO:0000256" key="1">
    <source>
        <dbReference type="ARBA" id="ARBA00004651"/>
    </source>
</evidence>